<name>A0AAW0RY57_9HYPO</name>
<dbReference type="InterPro" id="IPR001005">
    <property type="entry name" value="SANT/Myb"/>
</dbReference>
<comment type="subcellular location">
    <subcellularLocation>
        <location evidence="1">Nucleus</location>
    </subcellularLocation>
</comment>
<dbReference type="InterPro" id="IPR009057">
    <property type="entry name" value="Homeodomain-like_sf"/>
</dbReference>
<dbReference type="SMART" id="SM00717">
    <property type="entry name" value="SANT"/>
    <property type="match status" value="2"/>
</dbReference>
<dbReference type="InterPro" id="IPR017930">
    <property type="entry name" value="Myb_dom"/>
</dbReference>
<evidence type="ECO:0000256" key="2">
    <source>
        <dbReference type="ARBA" id="ARBA00023125"/>
    </source>
</evidence>
<dbReference type="CDD" id="cd00167">
    <property type="entry name" value="SANT"/>
    <property type="match status" value="1"/>
</dbReference>
<organism evidence="7 8">
    <name type="scientific">Beauveria asiatica</name>
    <dbReference type="NCBI Taxonomy" id="1069075"/>
    <lineage>
        <taxon>Eukaryota</taxon>
        <taxon>Fungi</taxon>
        <taxon>Dikarya</taxon>
        <taxon>Ascomycota</taxon>
        <taxon>Pezizomycotina</taxon>
        <taxon>Sordariomycetes</taxon>
        <taxon>Hypocreomycetidae</taxon>
        <taxon>Hypocreales</taxon>
        <taxon>Cordycipitaceae</taxon>
        <taxon>Beauveria</taxon>
    </lineage>
</organism>
<dbReference type="GO" id="GO:0005634">
    <property type="term" value="C:nucleus"/>
    <property type="evidence" value="ECO:0007669"/>
    <property type="project" value="UniProtKB-SubCell"/>
</dbReference>
<evidence type="ECO:0008006" key="9">
    <source>
        <dbReference type="Google" id="ProtNLM"/>
    </source>
</evidence>
<reference evidence="7 8" key="1">
    <citation type="submission" date="2020-02" db="EMBL/GenBank/DDBJ databases">
        <title>Comparative genomics of the hypocrealean fungal genus Beauvera.</title>
        <authorList>
            <person name="Showalter D.N."/>
            <person name="Bushley K.E."/>
            <person name="Rehner S.A."/>
        </authorList>
    </citation>
    <scope>NUCLEOTIDE SEQUENCE [LARGE SCALE GENOMIC DNA]</scope>
    <source>
        <strain evidence="7 8">ARSEF4384</strain>
    </source>
</reference>
<feature type="region of interest" description="Disordered" evidence="4">
    <location>
        <begin position="277"/>
        <end position="313"/>
    </location>
</feature>
<keyword evidence="2" id="KW-0238">DNA-binding</keyword>
<dbReference type="EMBL" id="JAAHCF010000163">
    <property type="protein sequence ID" value="KAK8147209.1"/>
    <property type="molecule type" value="Genomic_DNA"/>
</dbReference>
<feature type="domain" description="HTH myb-type" evidence="6">
    <location>
        <begin position="446"/>
        <end position="499"/>
    </location>
</feature>
<evidence type="ECO:0000259" key="5">
    <source>
        <dbReference type="PROSITE" id="PS50090"/>
    </source>
</evidence>
<feature type="domain" description="Myb-like" evidence="5">
    <location>
        <begin position="498"/>
        <end position="574"/>
    </location>
</feature>
<dbReference type="Pfam" id="PF00249">
    <property type="entry name" value="Myb_DNA-binding"/>
    <property type="match status" value="1"/>
</dbReference>
<dbReference type="PANTHER" id="PTHR46380:SF2">
    <property type="entry name" value="CYCLIN-D-BINDING MYB-LIKE TRANSCRIPTION FACTOR 1"/>
    <property type="match status" value="1"/>
</dbReference>
<feature type="compositionally biased region" description="Polar residues" evidence="4">
    <location>
        <begin position="183"/>
        <end position="195"/>
    </location>
</feature>
<feature type="compositionally biased region" description="Polar residues" evidence="4">
    <location>
        <begin position="89"/>
        <end position="102"/>
    </location>
</feature>
<accession>A0AAW0RY57</accession>
<dbReference type="Proteomes" id="UP001397290">
    <property type="component" value="Unassembled WGS sequence"/>
</dbReference>
<dbReference type="PROSITE" id="PS50090">
    <property type="entry name" value="MYB_LIKE"/>
    <property type="match status" value="2"/>
</dbReference>
<proteinExistence type="predicted"/>
<dbReference type="InterPro" id="IPR051651">
    <property type="entry name" value="DMTF1_DNA-bind_reg"/>
</dbReference>
<evidence type="ECO:0000256" key="3">
    <source>
        <dbReference type="ARBA" id="ARBA00023242"/>
    </source>
</evidence>
<comment type="caution">
    <text evidence="7">The sequence shown here is derived from an EMBL/GenBank/DDBJ whole genome shotgun (WGS) entry which is preliminary data.</text>
</comment>
<dbReference type="AlphaFoldDB" id="A0AAW0RY57"/>
<feature type="compositionally biased region" description="Basic residues" evidence="4">
    <location>
        <begin position="35"/>
        <end position="45"/>
    </location>
</feature>
<dbReference type="PROSITE" id="PS51294">
    <property type="entry name" value="HTH_MYB"/>
    <property type="match status" value="1"/>
</dbReference>
<feature type="compositionally biased region" description="Polar residues" evidence="4">
    <location>
        <begin position="19"/>
        <end position="28"/>
    </location>
</feature>
<protein>
    <recommendedName>
        <fullName evidence="9">Myb-like DNA-binding domain-containing protein</fullName>
    </recommendedName>
</protein>
<feature type="region of interest" description="Disordered" evidence="4">
    <location>
        <begin position="327"/>
        <end position="370"/>
    </location>
</feature>
<feature type="compositionally biased region" description="Polar residues" evidence="4">
    <location>
        <begin position="752"/>
        <end position="768"/>
    </location>
</feature>
<feature type="region of interest" description="Disordered" evidence="4">
    <location>
        <begin position="752"/>
        <end position="838"/>
    </location>
</feature>
<evidence type="ECO:0000259" key="6">
    <source>
        <dbReference type="PROSITE" id="PS51294"/>
    </source>
</evidence>
<feature type="compositionally biased region" description="Basic residues" evidence="4">
    <location>
        <begin position="805"/>
        <end position="816"/>
    </location>
</feature>
<dbReference type="GO" id="GO:0003700">
    <property type="term" value="F:DNA-binding transcription factor activity"/>
    <property type="evidence" value="ECO:0007669"/>
    <property type="project" value="TreeGrafter"/>
</dbReference>
<dbReference type="SUPFAM" id="SSF46689">
    <property type="entry name" value="Homeodomain-like"/>
    <property type="match status" value="1"/>
</dbReference>
<evidence type="ECO:0000313" key="7">
    <source>
        <dbReference type="EMBL" id="KAK8147209.1"/>
    </source>
</evidence>
<dbReference type="GO" id="GO:0000976">
    <property type="term" value="F:transcription cis-regulatory region binding"/>
    <property type="evidence" value="ECO:0007669"/>
    <property type="project" value="TreeGrafter"/>
</dbReference>
<dbReference type="Gene3D" id="1.10.10.60">
    <property type="entry name" value="Homeodomain-like"/>
    <property type="match status" value="2"/>
</dbReference>
<evidence type="ECO:0000256" key="1">
    <source>
        <dbReference type="ARBA" id="ARBA00004123"/>
    </source>
</evidence>
<feature type="compositionally biased region" description="Basic residues" evidence="4">
    <location>
        <begin position="336"/>
        <end position="354"/>
    </location>
</feature>
<sequence length="838" mass="94322">MSSTSRWVDSRGIASSLLSLVRTQTSPTKADVRTKKDKHRARRKREAQQTNRDDDMMAMASQELPPLRNDDGDSEMEADFGALEVFDSNAATVPSSQAVEPTSSKKKRRDKKRDRNELSSATKSQKRAGRHSSSINGLDDAEEPAAVTPASLSKKKRKKSDSSEGKERKKRKAHAAIDIIAEEQTQAEVPSSPTAARSHRRGLSSNLADANGADADEMERDVAAMARQAWQEHINTQASQQPDAEMTDAASIGAEVQAETQAEVPTNATFEAPIQAPVEAPFEAPFEAPTDEVTSTPRRAPSTRKKSKPTYFDQPFTDASLEAFEQLPSPSAMTPKPRRTKKATSKKGPRRQRKAGREADIYSNEAPRASYTEGKFSDEELSRIAHAIESFRAEYNLEQRDVNDMIQTPGGTSAGEAHAQLWLRIFAECPDRRRQKVINVARKKFHNFVARGTWTWDQETELSGLINLHGKKWSYIAGLINRHPEDVRDRYRNYLVCGGAQKREAWTEDEEARLTGFVQQSMKQVDDVRANDPVKEEELRGKSYEELIDWQGISELMERTRSRLQCITKWKAMNLRINAKDKLASADPDSSISFRLEKARRQLEDMPDTEKFRLVLAIKSVSASAAAKIPWQRLCDKKFRNTWHRSTQELVWNRLVKSVPGSQMMTARDCAQYLADKYSQEEGLPDITGEGWDDEEEMTLISQVSFRNKEVRQGVSTEKLTHEDMQGDDDELATETQEMQIDPALNALTEVPQSAQKATPAKRTQNGKRPSARKPRRRVEAIEESADIVVNVEETNGDDIDESSHRKRKTPTKFKKSNVDTALSSDMDDMEDVPARVD</sequence>
<feature type="domain" description="Myb-like" evidence="5">
    <location>
        <begin position="446"/>
        <end position="495"/>
    </location>
</feature>
<feature type="region of interest" description="Disordered" evidence="4">
    <location>
        <begin position="19"/>
        <end position="213"/>
    </location>
</feature>
<keyword evidence="3" id="KW-0539">Nucleus</keyword>
<feature type="region of interest" description="Disordered" evidence="4">
    <location>
        <begin position="711"/>
        <end position="731"/>
    </location>
</feature>
<evidence type="ECO:0000313" key="8">
    <source>
        <dbReference type="Proteomes" id="UP001397290"/>
    </source>
</evidence>
<evidence type="ECO:0000256" key="4">
    <source>
        <dbReference type="SAM" id="MobiDB-lite"/>
    </source>
</evidence>
<dbReference type="PANTHER" id="PTHR46380">
    <property type="entry name" value="CYCLIN-D-BINDING MYB-LIKE TRANSCRIPTION FACTOR 1"/>
    <property type="match status" value="1"/>
</dbReference>
<gene>
    <name evidence="7" type="ORF">G3M48_002007</name>
</gene>
<keyword evidence="8" id="KW-1185">Reference proteome</keyword>